<evidence type="ECO:0008006" key="3">
    <source>
        <dbReference type="Google" id="ProtNLM"/>
    </source>
</evidence>
<feature type="region of interest" description="Disordered" evidence="1">
    <location>
        <begin position="46"/>
        <end position="90"/>
    </location>
</feature>
<protein>
    <recommendedName>
        <fullName evidence="3">TerD domain-containing protein</fullName>
    </recommendedName>
</protein>
<dbReference type="Gene3D" id="2.60.60.30">
    <property type="entry name" value="sav2460 like domains"/>
    <property type="match status" value="1"/>
</dbReference>
<dbReference type="PANTHER" id="PTHR32097:SF17">
    <property type="entry name" value="CAMP-BINDING PROTEIN 1-RELATED"/>
    <property type="match status" value="1"/>
</dbReference>
<evidence type="ECO:0000313" key="2">
    <source>
        <dbReference type="EMBL" id="CAD8349630.1"/>
    </source>
</evidence>
<feature type="compositionally biased region" description="Acidic residues" evidence="1">
    <location>
        <begin position="53"/>
        <end position="71"/>
    </location>
</feature>
<evidence type="ECO:0000256" key="1">
    <source>
        <dbReference type="SAM" id="MobiDB-lite"/>
    </source>
</evidence>
<dbReference type="CDD" id="cd06974">
    <property type="entry name" value="TerD_like"/>
    <property type="match status" value="1"/>
</dbReference>
<proteinExistence type="predicted"/>
<accession>A0A7S0FB92</accession>
<dbReference type="EMBL" id="HBEG01008984">
    <property type="protein sequence ID" value="CAD8349630.1"/>
    <property type="molecule type" value="Transcribed_RNA"/>
</dbReference>
<dbReference type="PANTHER" id="PTHR32097">
    <property type="entry name" value="CAMP-BINDING PROTEIN 1-RELATED"/>
    <property type="match status" value="1"/>
</dbReference>
<feature type="compositionally biased region" description="Basic and acidic residues" evidence="1">
    <location>
        <begin position="77"/>
        <end position="90"/>
    </location>
</feature>
<name>A0A7S0FB92_9DINO</name>
<dbReference type="InterPro" id="IPR003325">
    <property type="entry name" value="TerD"/>
</dbReference>
<reference evidence="2" key="1">
    <citation type="submission" date="2021-01" db="EMBL/GenBank/DDBJ databases">
        <authorList>
            <person name="Corre E."/>
            <person name="Pelletier E."/>
            <person name="Niang G."/>
            <person name="Scheremetjew M."/>
            <person name="Finn R."/>
            <person name="Kale V."/>
            <person name="Holt S."/>
            <person name="Cochrane G."/>
            <person name="Meng A."/>
            <person name="Brown T."/>
            <person name="Cohen L."/>
        </authorList>
    </citation>
    <scope>NUCLEOTIDE SEQUENCE</scope>
    <source>
        <strain evidence="2">Pbaha01</strain>
    </source>
</reference>
<organism evidence="2">
    <name type="scientific">Pyrodinium bahamense</name>
    <dbReference type="NCBI Taxonomy" id="73915"/>
    <lineage>
        <taxon>Eukaryota</taxon>
        <taxon>Sar</taxon>
        <taxon>Alveolata</taxon>
        <taxon>Dinophyceae</taxon>
        <taxon>Gonyaulacales</taxon>
        <taxon>Pyrocystaceae</taxon>
        <taxon>Pyrodinium</taxon>
    </lineage>
</organism>
<dbReference type="InterPro" id="IPR051324">
    <property type="entry name" value="Stress/Tellurium_Resist"/>
</dbReference>
<dbReference type="AlphaFoldDB" id="A0A7S0FB92"/>
<sequence>MLRAGFMPLPAGTFALEDPLDPSRFKLPPPVLRPAGSVFSKPVAVELLPGLEAEPEEPEEEEEGEEEDEEAQQARAAAREERRRRREERERVANEHPLRIFYTMDGRDPFSVGRRYRGPLTLTANRTHLRIVAVRGPERSIVVDAVYVVCHYAMPDDVVSGAFMIRAFPEVSGAVAEALASTLGEPLERVCVTCSEVEASGPGAGCWLRVPLCDPRPRHCLFVDRSFATVRGNKLKGFIDNFRVDILQAVGQPPEDIDCHADLRAGRSTHKAGSIAIEFTLARELAEEVRHQLDDPSSYMLSRARGKGYFCDAHLQVVEPLSERLTDPTLQSQLHAALGKKASVDEVIGFGSTQEGLIAVALARSEVKKLKDRGTLPKAIQAALPETELGEVREGPNELAVEYTVDVISGRREEGVMVDGVSVVRDLNSDDFTKRLMVSLNERHLPLQVAVSTRATSRELSQLEFKLEWKFPSAKAGPAKKDFLDGICMIYCGGNLAQVIDFRSAHEDRYVHDGEHNEEAATLCRSIHRAVQHSGDIMSEVGGEHRMSLDLDALPPGVTDLFFVLAAFDCNDLSLFENVAVGIHDVVLGRELTNYRIETAGHAQAVVMCSFTREADHGKWVVYGLGIPTTGNTKDYEPIKNTISSRCQMSYSRWERRECIVKIRVLHRCKRLTQASTNEFAKLLWRILELPTNVFQLVVLWL</sequence>
<gene>
    <name evidence="2" type="ORF">PBAH0796_LOCUS5369</name>
</gene>